<reference evidence="1 2" key="1">
    <citation type="journal article" date="2012" name="PLoS ONE">
        <title>The genome characteristics and predicted function of methyl-group oxidation pathway in the obligate aceticlastic methanogens, Methanosaeta spp.</title>
        <authorList>
            <person name="Zhu J."/>
            <person name="Zheng H."/>
            <person name="Ai G."/>
            <person name="Zhang G."/>
            <person name="Liu D."/>
            <person name="Liu X."/>
            <person name="Dong X."/>
        </authorList>
    </citation>
    <scope>NUCLEOTIDE SEQUENCE [LARGE SCALE GENOMIC DNA]</scope>
    <source>
        <strain evidence="1 2">6Ac</strain>
    </source>
</reference>
<gene>
    <name evidence="1" type="ordered locus">Mhar_1387</name>
</gene>
<proteinExistence type="predicted"/>
<evidence type="ECO:0000313" key="1">
    <source>
        <dbReference type="EMBL" id="AET64751.1"/>
    </source>
</evidence>
<organism evidence="1 2">
    <name type="scientific">Methanothrix harundinacea (strain 6Ac)</name>
    <name type="common">Methanosaeta harundinacea</name>
    <dbReference type="NCBI Taxonomy" id="1110509"/>
    <lineage>
        <taxon>Archaea</taxon>
        <taxon>Methanobacteriati</taxon>
        <taxon>Methanobacteriota</taxon>
        <taxon>Stenosarchaea group</taxon>
        <taxon>Methanomicrobia</taxon>
        <taxon>Methanotrichales</taxon>
        <taxon>Methanotrichaceae</taxon>
        <taxon>Methanothrix</taxon>
    </lineage>
</organism>
<dbReference type="KEGG" id="mhi:Mhar_1387"/>
<dbReference type="STRING" id="1110509.Mhar_1387"/>
<dbReference type="EMBL" id="CP003117">
    <property type="protein sequence ID" value="AET64751.1"/>
    <property type="molecule type" value="Genomic_DNA"/>
</dbReference>
<keyword evidence="2" id="KW-1185">Reference proteome</keyword>
<protein>
    <submittedName>
        <fullName evidence="1">Uncharacterized protein</fullName>
    </submittedName>
</protein>
<accession>G7WKC4</accession>
<dbReference type="AlphaFoldDB" id="G7WKC4"/>
<dbReference type="HOGENOM" id="CLU_764222_0_0_2"/>
<evidence type="ECO:0000313" key="2">
    <source>
        <dbReference type="Proteomes" id="UP000005877"/>
    </source>
</evidence>
<dbReference type="PATRIC" id="fig|1110509.7.peg.1541"/>
<dbReference type="Proteomes" id="UP000005877">
    <property type="component" value="Chromosome"/>
</dbReference>
<sequence length="362" mass="39337">MADCGQYHEIRQGDVTILRTEPFLVLLTVLLLAQAASSKEEAVDLGPHRVTFSLPSSVECALTVAEPLEGRTPTGIDYIERSIDLDCGGGRASISLRAHQSPVPAGDGVVRALSKKTPWGIGVVGVETEARLVDRHTGYLTTFSLARGGEVYQAAYWLDRHLAPGDFMGSTYCVISSSLPWTATKELLDSIHLEVKEEAARASTVETVAVGPYLVYFDLGGLSYTVFTEGPHAGDPEPGAERYRAILASGQRRATIEIDGYDDYRMVNLETERLLAEAHLQAKGYTRNNGSVWTVGGEAGILGVGEDEDHQILFVAIFWPGQVEAGEGVLLARTRCEVESSFLWNATEILLDTIRVERIGEV</sequence>
<name>G7WKC4_METH6</name>